<keyword evidence="3" id="KW-1185">Reference proteome</keyword>
<dbReference type="InterPro" id="IPR022123">
    <property type="entry name" value="DUF3658"/>
</dbReference>
<proteinExistence type="predicted"/>
<organism evidence="2 3">
    <name type="scientific">Nocardia rhizosphaerae</name>
    <dbReference type="NCBI Taxonomy" id="1691571"/>
    <lineage>
        <taxon>Bacteria</taxon>
        <taxon>Bacillati</taxon>
        <taxon>Actinomycetota</taxon>
        <taxon>Actinomycetes</taxon>
        <taxon>Mycobacteriales</taxon>
        <taxon>Nocardiaceae</taxon>
        <taxon>Nocardia</taxon>
    </lineage>
</organism>
<feature type="domain" description="DUF3658" evidence="1">
    <location>
        <begin position="2"/>
        <end position="76"/>
    </location>
</feature>
<evidence type="ECO:0000313" key="2">
    <source>
        <dbReference type="EMBL" id="MFC4128076.1"/>
    </source>
</evidence>
<dbReference type="Proteomes" id="UP001595767">
    <property type="component" value="Unassembled WGS sequence"/>
</dbReference>
<protein>
    <submittedName>
        <fullName evidence="2">DUF3658 domain-containing protein</fullName>
    </submittedName>
</protein>
<accession>A0ABV8LC65</accession>
<sequence>MGLRVVTTAGLASVDEDFCDKALLEHIPVEPTPMTRAIADAMVSQPFPISDYVIHRRLIDLIRAGRVAVDGDPMLMGESRLSGVAQ</sequence>
<comment type="caution">
    <text evidence="2">The sequence shown here is derived from an EMBL/GenBank/DDBJ whole genome shotgun (WGS) entry which is preliminary data.</text>
</comment>
<reference evidence="3" key="1">
    <citation type="journal article" date="2019" name="Int. J. Syst. Evol. Microbiol.">
        <title>The Global Catalogue of Microorganisms (GCM) 10K type strain sequencing project: providing services to taxonomists for standard genome sequencing and annotation.</title>
        <authorList>
            <consortium name="The Broad Institute Genomics Platform"/>
            <consortium name="The Broad Institute Genome Sequencing Center for Infectious Disease"/>
            <person name="Wu L."/>
            <person name="Ma J."/>
        </authorList>
    </citation>
    <scope>NUCLEOTIDE SEQUENCE [LARGE SCALE GENOMIC DNA]</scope>
    <source>
        <strain evidence="3">CGMCC 4.7204</strain>
    </source>
</reference>
<dbReference type="Pfam" id="PF12395">
    <property type="entry name" value="DUF3658"/>
    <property type="match status" value="1"/>
</dbReference>
<name>A0ABV8LC65_9NOCA</name>
<dbReference type="RefSeq" id="WP_378553799.1">
    <property type="nucleotide sequence ID" value="NZ_JBHSBA010000015.1"/>
</dbReference>
<dbReference type="EMBL" id="JBHSBA010000015">
    <property type="protein sequence ID" value="MFC4128076.1"/>
    <property type="molecule type" value="Genomic_DNA"/>
</dbReference>
<gene>
    <name evidence="2" type="ORF">ACFOW8_24420</name>
</gene>
<evidence type="ECO:0000259" key="1">
    <source>
        <dbReference type="Pfam" id="PF12395"/>
    </source>
</evidence>
<evidence type="ECO:0000313" key="3">
    <source>
        <dbReference type="Proteomes" id="UP001595767"/>
    </source>
</evidence>